<gene>
    <name evidence="3" type="ORF">AL553_020070</name>
    <name evidence="2" type="ORF">F0254_06865</name>
</gene>
<dbReference type="CDD" id="cd06981">
    <property type="entry name" value="cupin_reut_a1446"/>
    <property type="match status" value="1"/>
</dbReference>
<dbReference type="InterPro" id="IPR013096">
    <property type="entry name" value="Cupin_2"/>
</dbReference>
<dbReference type="Pfam" id="PF07883">
    <property type="entry name" value="Cupin_2"/>
    <property type="match status" value="1"/>
</dbReference>
<protein>
    <submittedName>
        <fullName evidence="2">Cupin domain-containing protein</fullName>
    </submittedName>
</protein>
<dbReference type="Gene3D" id="2.60.120.10">
    <property type="entry name" value="Jelly Rolls"/>
    <property type="match status" value="1"/>
</dbReference>
<name>A0A0S3K3E8_VIBAL</name>
<dbReference type="EMBL" id="LOSN02000002">
    <property type="protein sequence ID" value="PNP19941.1"/>
    <property type="molecule type" value="Genomic_DNA"/>
</dbReference>
<evidence type="ECO:0000313" key="4">
    <source>
        <dbReference type="Proteomes" id="UP000054316"/>
    </source>
</evidence>
<dbReference type="InterPro" id="IPR014710">
    <property type="entry name" value="RmlC-like_jellyroll"/>
</dbReference>
<dbReference type="InterPro" id="IPR011051">
    <property type="entry name" value="RmlC_Cupin_sf"/>
</dbReference>
<comment type="caution">
    <text evidence="2">The sequence shown here is derived from an EMBL/GenBank/DDBJ whole genome shotgun (WGS) entry which is preliminary data.</text>
</comment>
<dbReference type="RefSeq" id="WP_005383281.1">
    <property type="nucleotide sequence ID" value="NZ_AP023188.1"/>
</dbReference>
<keyword evidence="4" id="KW-1185">Reference proteome</keyword>
<evidence type="ECO:0000259" key="1">
    <source>
        <dbReference type="Pfam" id="PF07883"/>
    </source>
</evidence>
<dbReference type="Proteomes" id="UP000054316">
    <property type="component" value="Unassembled WGS sequence"/>
</dbReference>
<dbReference type="SUPFAM" id="SSF51182">
    <property type="entry name" value="RmlC-like cupins"/>
    <property type="match status" value="1"/>
</dbReference>
<proteinExistence type="predicted"/>
<dbReference type="AlphaFoldDB" id="A0A0S3K3E8"/>
<dbReference type="EMBL" id="VTYF01000002">
    <property type="protein sequence ID" value="NOI08589.1"/>
    <property type="molecule type" value="Genomic_DNA"/>
</dbReference>
<evidence type="ECO:0000313" key="2">
    <source>
        <dbReference type="EMBL" id="NOI08589.1"/>
    </source>
</evidence>
<reference evidence="3 4" key="1">
    <citation type="submission" date="2017-12" db="EMBL/GenBank/DDBJ databases">
        <title>FDA dAtabase for Regulatory Grade micrObial Sequences (FDA-ARGOS): Supporting development and validation of Infectious Disease Dx tests.</title>
        <authorList>
            <person name="Hoffmann M."/>
            <person name="Allard M."/>
            <person name="Evans P."/>
            <person name="Brown E."/>
            <person name="Tallon L.J."/>
            <person name="Sadzewicz L."/>
            <person name="Sengamalay N."/>
            <person name="Ott S."/>
            <person name="Godinez A."/>
            <person name="Nagaraj S."/>
            <person name="Vavikolanu K."/>
            <person name="Aluvathingal J."/>
            <person name="Nadendla S."/>
            <person name="Hobson J."/>
            <person name="Sichtig H."/>
        </authorList>
    </citation>
    <scope>NUCLEOTIDE SEQUENCE [LARGE SCALE GENOMIC DNA]</scope>
    <source>
        <strain evidence="4">ATCC 17749</strain>
        <strain evidence="3">FDAARGOS_97</strain>
    </source>
</reference>
<accession>A0A0S3K3E8</accession>
<evidence type="ECO:0000313" key="5">
    <source>
        <dbReference type="Proteomes" id="UP000532247"/>
    </source>
</evidence>
<dbReference type="Proteomes" id="UP000532247">
    <property type="component" value="Unassembled WGS sequence"/>
</dbReference>
<feature type="domain" description="Cupin type-2" evidence="1">
    <location>
        <begin position="42"/>
        <end position="101"/>
    </location>
</feature>
<reference evidence="2 5" key="2">
    <citation type="submission" date="2019-09" db="EMBL/GenBank/DDBJ databases">
        <title>Draft genome sequencing and comparative genomics of hatchery-associated Vibrios.</title>
        <authorList>
            <person name="Kehlet-Delgado H."/>
            <person name="Mueller R.S."/>
        </authorList>
    </citation>
    <scope>NUCLEOTIDE SEQUENCE [LARGE SCALE GENOMIC DNA]</scope>
    <source>
        <strain evidence="2 5">081416A</strain>
    </source>
</reference>
<evidence type="ECO:0000313" key="3">
    <source>
        <dbReference type="EMBL" id="PNP19941.1"/>
    </source>
</evidence>
<organism evidence="2 5">
    <name type="scientific">Vibrio alginolyticus</name>
    <dbReference type="NCBI Taxonomy" id="663"/>
    <lineage>
        <taxon>Bacteria</taxon>
        <taxon>Pseudomonadati</taxon>
        <taxon>Pseudomonadota</taxon>
        <taxon>Gammaproteobacteria</taxon>
        <taxon>Vibrionales</taxon>
        <taxon>Vibrionaceae</taxon>
        <taxon>Vibrio</taxon>
    </lineage>
</organism>
<sequence>MNLFKDLPNNLDEEVFEDLLTHKNLRIERIVSTGQTSPESGWYDQEEHEWVLVLKGAGELTFESGVVQRLEAGDHVTIPAHTKHKVSWTDPTQETIWLAVFYQ</sequence>